<comment type="similarity">
    <text evidence="1">Belongs to the NodU/CmcH family.</text>
</comment>
<evidence type="ECO:0000259" key="3">
    <source>
        <dbReference type="Pfam" id="PF16861"/>
    </source>
</evidence>
<dbReference type="AlphaFoldDB" id="A0A7C1VU13"/>
<dbReference type="InterPro" id="IPR003696">
    <property type="entry name" value="Carbtransf_dom"/>
</dbReference>
<dbReference type="GO" id="GO:0003824">
    <property type="term" value="F:catalytic activity"/>
    <property type="evidence" value="ECO:0007669"/>
    <property type="project" value="InterPro"/>
</dbReference>
<comment type="caution">
    <text evidence="4">The sequence shown here is derived from an EMBL/GenBank/DDBJ whole genome shotgun (WGS) entry which is preliminary data.</text>
</comment>
<gene>
    <name evidence="4" type="ORF">ENI35_01915</name>
</gene>
<dbReference type="Proteomes" id="UP000885738">
    <property type="component" value="Unassembled WGS sequence"/>
</dbReference>
<dbReference type="InterPro" id="IPR051338">
    <property type="entry name" value="NodU/CmcH_Carbamoyltrnsfr"/>
</dbReference>
<feature type="domain" description="Carbamoyltransferase" evidence="2">
    <location>
        <begin position="3"/>
        <end position="352"/>
    </location>
</feature>
<evidence type="ECO:0000313" key="4">
    <source>
        <dbReference type="EMBL" id="HEC67561.1"/>
    </source>
</evidence>
<proteinExistence type="inferred from homology"/>
<dbReference type="CDD" id="cd24098">
    <property type="entry name" value="ASKHA_NBD_TobZ_N"/>
    <property type="match status" value="1"/>
</dbReference>
<sequence>MIILGINAYHGDSSACIVKDGELIAAAEEERFRRIKHWAGFPTEAIRYCLESEVLSLEDIDYIAINRNPKANLSRKIIFALRKRPSFSLIKQRLENYSNIGNIKKTFCHEFGIDEDSLKAPIVNVEHHLAHMASAFFVSPFNSAAILSIDGFGDFVSTMIGEGKGNKISVFEKVYYPHSLGLFYTAITQFLGFKKYGDEYKVMGLAALGKPKYLDIMEKIVKIKQNGMFELNLDYFIHYTEGVSMSWDGIEPKLSDVFSKRLIEALGPPRRYEEPITEHHADIAASLQAIYEKAFFHILNRLYQRTKNQRICLAGGCALNSVANGKIFDNPPFKEVYIQPAANDAGGAIGAAYYLYHQILGHPRNFVMDKAYWGPDFSETEVRKSLNVKREELESCKVEKLNNEDELCKKVAKYIADGKVVGWFQGRMEWGPRALGNRSILVDPRRAEMKDILNARIKRREPFRPFAPSILLEAVGEYFEKDYPDPFMIKVYPIKEDKRKVIPAVTHVDGTGRLQTVSKEENPLYWRLIKEFEKITGVPVVLNTSFNENEPIVCTPNEALDCFLRTKMDVLVLGNWVIIK</sequence>
<dbReference type="Gene3D" id="3.30.420.40">
    <property type="match status" value="2"/>
</dbReference>
<dbReference type="Pfam" id="PF16861">
    <property type="entry name" value="Carbam_trans_C"/>
    <property type="match status" value="1"/>
</dbReference>
<protein>
    <submittedName>
        <fullName evidence="4">Carbamoyltransferase</fullName>
    </submittedName>
</protein>
<dbReference type="EMBL" id="DRIH01000059">
    <property type="protein sequence ID" value="HEC67561.1"/>
    <property type="molecule type" value="Genomic_DNA"/>
</dbReference>
<evidence type="ECO:0000256" key="1">
    <source>
        <dbReference type="ARBA" id="ARBA00006129"/>
    </source>
</evidence>
<reference evidence="4" key="1">
    <citation type="journal article" date="2020" name="mSystems">
        <title>Genome- and Community-Level Interaction Insights into Carbon Utilization and Element Cycling Functions of Hydrothermarchaeota in Hydrothermal Sediment.</title>
        <authorList>
            <person name="Zhou Z."/>
            <person name="Liu Y."/>
            <person name="Xu W."/>
            <person name="Pan J."/>
            <person name="Luo Z.H."/>
            <person name="Li M."/>
        </authorList>
    </citation>
    <scope>NUCLEOTIDE SEQUENCE [LARGE SCALE GENOMIC DNA]</scope>
    <source>
        <strain evidence="4">HyVt-389</strain>
    </source>
</reference>
<dbReference type="InterPro" id="IPR038152">
    <property type="entry name" value="Carbam_trans_C_sf"/>
</dbReference>
<dbReference type="PANTHER" id="PTHR34847:SF1">
    <property type="entry name" value="NODULATION PROTEIN U"/>
    <property type="match status" value="1"/>
</dbReference>
<dbReference type="InterPro" id="IPR043129">
    <property type="entry name" value="ATPase_NBD"/>
</dbReference>
<dbReference type="SUPFAM" id="SSF53067">
    <property type="entry name" value="Actin-like ATPase domain"/>
    <property type="match status" value="1"/>
</dbReference>
<feature type="domain" description="Carbamoyltransferase C-terminal" evidence="3">
    <location>
        <begin position="412"/>
        <end position="580"/>
    </location>
</feature>
<dbReference type="PANTHER" id="PTHR34847">
    <property type="entry name" value="NODULATION PROTEIN U"/>
    <property type="match status" value="1"/>
</dbReference>
<name>A0A7C1VU13_DESA2</name>
<organism evidence="4">
    <name type="scientific">Desulfofervidus auxilii</name>
    <dbReference type="NCBI Taxonomy" id="1621989"/>
    <lineage>
        <taxon>Bacteria</taxon>
        <taxon>Pseudomonadati</taxon>
        <taxon>Thermodesulfobacteriota</taxon>
        <taxon>Candidatus Desulfofervidia</taxon>
        <taxon>Candidatus Desulfofervidales</taxon>
        <taxon>Candidatus Desulfofervidaceae</taxon>
        <taxon>Candidatus Desulfofervidus</taxon>
    </lineage>
</organism>
<dbReference type="Gene3D" id="3.90.870.20">
    <property type="entry name" value="Carbamoyltransferase, C-terminal domain"/>
    <property type="match status" value="1"/>
</dbReference>
<dbReference type="InterPro" id="IPR031730">
    <property type="entry name" value="Carbam_trans_C"/>
</dbReference>
<evidence type="ECO:0000259" key="2">
    <source>
        <dbReference type="Pfam" id="PF02543"/>
    </source>
</evidence>
<dbReference type="Pfam" id="PF02543">
    <property type="entry name" value="Carbam_trans_N"/>
    <property type="match status" value="1"/>
</dbReference>
<accession>A0A7C1VU13</accession>